<name>A0ABM5PT75_9CORY</name>
<dbReference type="Proteomes" id="UP000019226">
    <property type="component" value="Chromosome"/>
</dbReference>
<evidence type="ECO:0000313" key="2">
    <source>
        <dbReference type="EMBL" id="AHI21211.1"/>
    </source>
</evidence>
<sequence>MHLILVEDSWLGLLFQHSRKLAFVMGGRTRKCDAHHHRCLLNNKEENAENSSKTTGQKIDKGVNTLPPGMKSPTVETMG</sequence>
<gene>
    <name evidence="2" type="ORF">CCASEI_13305</name>
</gene>
<organism evidence="2 3">
    <name type="scientific">Corynebacterium casei LMG S-19264</name>
    <dbReference type="NCBI Taxonomy" id="1285583"/>
    <lineage>
        <taxon>Bacteria</taxon>
        <taxon>Bacillati</taxon>
        <taxon>Actinomycetota</taxon>
        <taxon>Actinomycetes</taxon>
        <taxon>Mycobacteriales</taxon>
        <taxon>Corynebacteriaceae</taxon>
        <taxon>Corynebacterium</taxon>
    </lineage>
</organism>
<feature type="region of interest" description="Disordered" evidence="1">
    <location>
        <begin position="43"/>
        <end position="79"/>
    </location>
</feature>
<accession>A0ABM5PT75</accession>
<evidence type="ECO:0000313" key="3">
    <source>
        <dbReference type="Proteomes" id="UP000019226"/>
    </source>
</evidence>
<dbReference type="EMBL" id="CP004350">
    <property type="protein sequence ID" value="AHI21211.1"/>
    <property type="molecule type" value="Genomic_DNA"/>
</dbReference>
<keyword evidence="3" id="KW-1185">Reference proteome</keyword>
<proteinExistence type="predicted"/>
<reference evidence="3" key="1">
    <citation type="submission" date="2013-02" db="EMBL/GenBank/DDBJ databases">
        <title>The complete genome sequence of Corynebacterium casei LMG S-19264 (=DSM 44701).</title>
        <authorList>
            <person name="Ruckert C."/>
            <person name="Albersmeier A."/>
            <person name="Kalinowski J."/>
        </authorList>
    </citation>
    <scope>NUCLEOTIDE SEQUENCE [LARGE SCALE GENOMIC DNA]</scope>
    <source>
        <strain evidence="3">LMG S-19264</strain>
    </source>
</reference>
<evidence type="ECO:0000256" key="1">
    <source>
        <dbReference type="SAM" id="MobiDB-lite"/>
    </source>
</evidence>
<protein>
    <submittedName>
        <fullName evidence="2">Uncharacterized protein</fullName>
    </submittedName>
</protein>